<dbReference type="OrthoDB" id="6479200at2759"/>
<name>A0A4Y2AG52_ARAVE</name>
<evidence type="ECO:0000313" key="1">
    <source>
        <dbReference type="EMBL" id="GBL78299.1"/>
    </source>
</evidence>
<dbReference type="Proteomes" id="UP000499080">
    <property type="component" value="Unassembled WGS sequence"/>
</dbReference>
<dbReference type="InterPro" id="IPR029168">
    <property type="entry name" value="REC114L"/>
</dbReference>
<dbReference type="PANTHER" id="PTHR34921:SF1">
    <property type="entry name" value="MEIOTIC RECOMBINATION PROTEIN REC114"/>
    <property type="match status" value="1"/>
</dbReference>
<dbReference type="PANTHER" id="PTHR34921">
    <property type="entry name" value="MEIOTIC RECOMBINATION PROTEIN REC114"/>
    <property type="match status" value="1"/>
</dbReference>
<comment type="caution">
    <text evidence="1">The sequence shown here is derived from an EMBL/GenBank/DDBJ whole genome shotgun (WGS) entry which is preliminary data.</text>
</comment>
<sequence length="208" mass="23943">MALTCKWILKKCAKFLFEQDLNNPENQDEETEDLDVSCKGAWKLYTGEHKDLVLSYLESDHFLLTKKDVILESFSLPCSKSCLKGVAKADTLLMSCILQDGNTRQFRIQFDAQDGRDGIAQRKECTHLLRKFIKILDYDDDAIDESGRKKFASIDEFVLNKMQCRKGYSVHVPRENLKEVLILCLTDNTFPTYVAEVGKMLKEITKEK</sequence>
<organism evidence="1 2">
    <name type="scientific">Araneus ventricosus</name>
    <name type="common">Orbweaver spider</name>
    <name type="synonym">Epeira ventricosa</name>
    <dbReference type="NCBI Taxonomy" id="182803"/>
    <lineage>
        <taxon>Eukaryota</taxon>
        <taxon>Metazoa</taxon>
        <taxon>Ecdysozoa</taxon>
        <taxon>Arthropoda</taxon>
        <taxon>Chelicerata</taxon>
        <taxon>Arachnida</taxon>
        <taxon>Araneae</taxon>
        <taxon>Araneomorphae</taxon>
        <taxon>Entelegynae</taxon>
        <taxon>Araneoidea</taxon>
        <taxon>Araneidae</taxon>
        <taxon>Araneus</taxon>
    </lineage>
</organism>
<accession>A0A4Y2AG52</accession>
<dbReference type="Pfam" id="PF15165">
    <property type="entry name" value="REC114-like"/>
    <property type="match status" value="1"/>
</dbReference>
<reference evidence="1 2" key="1">
    <citation type="journal article" date="2019" name="Sci. Rep.">
        <title>Orb-weaving spider Araneus ventricosus genome elucidates the spidroin gene catalogue.</title>
        <authorList>
            <person name="Kono N."/>
            <person name="Nakamura H."/>
            <person name="Ohtoshi R."/>
            <person name="Moran D.A.P."/>
            <person name="Shinohara A."/>
            <person name="Yoshida Y."/>
            <person name="Fujiwara M."/>
            <person name="Mori M."/>
            <person name="Tomita M."/>
            <person name="Arakawa K."/>
        </authorList>
    </citation>
    <scope>NUCLEOTIDE SEQUENCE [LARGE SCALE GENOMIC DNA]</scope>
</reference>
<proteinExistence type="predicted"/>
<dbReference type="AlphaFoldDB" id="A0A4Y2AG52"/>
<evidence type="ECO:0000313" key="2">
    <source>
        <dbReference type="Proteomes" id="UP000499080"/>
    </source>
</evidence>
<dbReference type="EMBL" id="BGPR01000015">
    <property type="protein sequence ID" value="GBL78299.1"/>
    <property type="molecule type" value="Genomic_DNA"/>
</dbReference>
<gene>
    <name evidence="1" type="ORF">AVEN_42836_1</name>
</gene>
<keyword evidence="2" id="KW-1185">Reference proteome</keyword>
<protein>
    <submittedName>
        <fullName evidence="1">Uncharacterized protein</fullName>
    </submittedName>
</protein>